<sequence>MYGVWSNPDSGLDGAEDIADYGLQIASSDGFIGISGLSGRYGVRSSNFQILSKQICVAVLVELGQYTGNKEAVAWGVSFCRDRGFPSRLVLS</sequence>
<keyword evidence="2" id="KW-1185">Reference proteome</keyword>
<dbReference type="AlphaFoldDB" id="A0A101MEC1"/>
<accession>A0A101MEC1</accession>
<dbReference type="EMBL" id="LLXE01000256">
    <property type="protein sequence ID" value="KUM58873.1"/>
    <property type="molecule type" value="Genomic_DNA"/>
</dbReference>
<name>A0A101MEC1_PENFR</name>
<proteinExistence type="predicted"/>
<evidence type="ECO:0000313" key="2">
    <source>
        <dbReference type="Proteomes" id="UP000055045"/>
    </source>
</evidence>
<dbReference type="Proteomes" id="UP000055045">
    <property type="component" value="Unassembled WGS sequence"/>
</dbReference>
<evidence type="ECO:0000313" key="1">
    <source>
        <dbReference type="EMBL" id="KUM58873.1"/>
    </source>
</evidence>
<gene>
    <name evidence="1" type="ORF">ACN42_g8273</name>
</gene>
<organism evidence="1 2">
    <name type="scientific">Penicillium freii</name>
    <dbReference type="NCBI Taxonomy" id="48697"/>
    <lineage>
        <taxon>Eukaryota</taxon>
        <taxon>Fungi</taxon>
        <taxon>Dikarya</taxon>
        <taxon>Ascomycota</taxon>
        <taxon>Pezizomycotina</taxon>
        <taxon>Eurotiomycetes</taxon>
        <taxon>Eurotiomycetidae</taxon>
        <taxon>Eurotiales</taxon>
        <taxon>Aspergillaceae</taxon>
        <taxon>Penicillium</taxon>
    </lineage>
</organism>
<protein>
    <submittedName>
        <fullName evidence="1">Uncharacterized protein</fullName>
    </submittedName>
</protein>
<reference evidence="1 2" key="1">
    <citation type="submission" date="2015-10" db="EMBL/GenBank/DDBJ databases">
        <title>Genome sequencing of Penicillium freii.</title>
        <authorList>
            <person name="Nguyen H.D."/>
            <person name="Visagie C.M."/>
            <person name="Seifert K.A."/>
        </authorList>
    </citation>
    <scope>NUCLEOTIDE SEQUENCE [LARGE SCALE GENOMIC DNA]</scope>
    <source>
        <strain evidence="1 2">DAOM 242723</strain>
    </source>
</reference>
<comment type="caution">
    <text evidence="1">The sequence shown here is derived from an EMBL/GenBank/DDBJ whole genome shotgun (WGS) entry which is preliminary data.</text>
</comment>